<gene>
    <name evidence="1" type="ORF">PCOR1329_LOCUS84148</name>
</gene>
<name>A0ABN9YEW9_9DINO</name>
<feature type="non-terminal residue" evidence="1">
    <location>
        <position position="1"/>
    </location>
</feature>
<keyword evidence="2" id="KW-1185">Reference proteome</keyword>
<dbReference type="Proteomes" id="UP001189429">
    <property type="component" value="Unassembled WGS sequence"/>
</dbReference>
<comment type="caution">
    <text evidence="1">The sequence shown here is derived from an EMBL/GenBank/DDBJ whole genome shotgun (WGS) entry which is preliminary data.</text>
</comment>
<organism evidence="1 2">
    <name type="scientific">Prorocentrum cordatum</name>
    <dbReference type="NCBI Taxonomy" id="2364126"/>
    <lineage>
        <taxon>Eukaryota</taxon>
        <taxon>Sar</taxon>
        <taxon>Alveolata</taxon>
        <taxon>Dinophyceae</taxon>
        <taxon>Prorocentrales</taxon>
        <taxon>Prorocentraceae</taxon>
        <taxon>Prorocentrum</taxon>
    </lineage>
</organism>
<accession>A0ABN9YEW9</accession>
<feature type="non-terminal residue" evidence="1">
    <location>
        <position position="166"/>
    </location>
</feature>
<dbReference type="EMBL" id="CAUYUJ010022271">
    <property type="protein sequence ID" value="CAK0909833.1"/>
    <property type="molecule type" value="Genomic_DNA"/>
</dbReference>
<evidence type="ECO:0000313" key="1">
    <source>
        <dbReference type="EMBL" id="CAK0909833.1"/>
    </source>
</evidence>
<reference evidence="1" key="1">
    <citation type="submission" date="2023-10" db="EMBL/GenBank/DDBJ databases">
        <authorList>
            <person name="Chen Y."/>
            <person name="Shah S."/>
            <person name="Dougan E. K."/>
            <person name="Thang M."/>
            <person name="Chan C."/>
        </authorList>
    </citation>
    <scope>NUCLEOTIDE SEQUENCE [LARGE SCALE GENOMIC DNA]</scope>
</reference>
<protein>
    <submittedName>
        <fullName evidence="1">Uncharacterized protein</fullName>
    </submittedName>
</protein>
<sequence>GPRTLLWVLNYICRNGGTPLGRHTKWKAEAYLDDEDPGVDVHLLCCRLLEFGVVYDQTHATNLASMELVGRTLQTQEELYRDRFAPTSEHGNDAALLSGVQDAGSGICMAPALRDWLAAEKSREAAIAKERRKAREERALAAGTGAAVAAAAEAVGDGAVGAAIPQ</sequence>
<proteinExistence type="predicted"/>
<evidence type="ECO:0000313" key="2">
    <source>
        <dbReference type="Proteomes" id="UP001189429"/>
    </source>
</evidence>